<dbReference type="NCBIfam" id="TIGR02727">
    <property type="entry name" value="MTHFS_bact"/>
    <property type="match status" value="1"/>
</dbReference>
<name>A0ABP8NNB5_9BACT</name>
<dbReference type="InterPro" id="IPR024185">
    <property type="entry name" value="FTHF_cligase-like_sf"/>
</dbReference>
<keyword evidence="3 4" id="KW-0067">ATP-binding</keyword>
<protein>
    <recommendedName>
        <fullName evidence="4">5-formyltetrahydrofolate cyclo-ligase</fullName>
        <ecNumber evidence="4">6.3.3.2</ecNumber>
    </recommendedName>
</protein>
<keyword evidence="4" id="KW-0460">Magnesium</keyword>
<proteinExistence type="inferred from homology"/>
<dbReference type="Gene3D" id="3.40.50.10420">
    <property type="entry name" value="NagB/RpiA/CoA transferase-like"/>
    <property type="match status" value="1"/>
</dbReference>
<gene>
    <name evidence="5" type="ORF">GCM10023189_53730</name>
</gene>
<dbReference type="PIRSF" id="PIRSF006806">
    <property type="entry name" value="FTHF_cligase"/>
    <property type="match status" value="1"/>
</dbReference>
<keyword evidence="4" id="KW-0479">Metal-binding</keyword>
<dbReference type="InterPro" id="IPR002698">
    <property type="entry name" value="FTHF_cligase"/>
</dbReference>
<dbReference type="SUPFAM" id="SSF100950">
    <property type="entry name" value="NagB/RpiA/CoA transferase-like"/>
    <property type="match status" value="1"/>
</dbReference>
<dbReference type="PANTHER" id="PTHR23407">
    <property type="entry name" value="ATPASE INHIBITOR/5-FORMYLTETRAHYDROFOLATE CYCLO-LIGASE"/>
    <property type="match status" value="1"/>
</dbReference>
<dbReference type="EC" id="6.3.3.2" evidence="4"/>
<evidence type="ECO:0000256" key="2">
    <source>
        <dbReference type="ARBA" id="ARBA00022741"/>
    </source>
</evidence>
<sequence length="199" mass="23224">MYKAELRKLYRTKRLALSEAEWQQRCTAIQERLLTFFNERFSPDTPLTLHTFLPIRRQREVDTYPIIAELRQRYSKLRVLISRSNPDGSMTHIVWSGHETLTENKWGIPEPAAIKLAEVNSTAIDIVLVPLLIFDKQGNRVGYGKGYYDRFLTTCRPDVLTIGLSLYEPVEAIFDKTSLDVPVYVCFTPFANWYFFNHL</sequence>
<dbReference type="PANTHER" id="PTHR23407:SF1">
    <property type="entry name" value="5-FORMYLTETRAHYDROFOLATE CYCLO-LIGASE"/>
    <property type="match status" value="1"/>
</dbReference>
<dbReference type="Proteomes" id="UP001501175">
    <property type="component" value="Unassembled WGS sequence"/>
</dbReference>
<accession>A0ABP8NNB5</accession>
<dbReference type="Pfam" id="PF01812">
    <property type="entry name" value="5-FTHF_cyc-lig"/>
    <property type="match status" value="1"/>
</dbReference>
<keyword evidence="2 4" id="KW-0547">Nucleotide-binding</keyword>
<dbReference type="EMBL" id="BAABHD010000083">
    <property type="protein sequence ID" value="GAA4468420.1"/>
    <property type="molecule type" value="Genomic_DNA"/>
</dbReference>
<comment type="cofactor">
    <cofactor evidence="4">
        <name>Mg(2+)</name>
        <dbReference type="ChEBI" id="CHEBI:18420"/>
    </cofactor>
</comment>
<organism evidence="5 6">
    <name type="scientific">Nibrella saemangeumensis</name>
    <dbReference type="NCBI Taxonomy" id="1084526"/>
    <lineage>
        <taxon>Bacteria</taxon>
        <taxon>Pseudomonadati</taxon>
        <taxon>Bacteroidota</taxon>
        <taxon>Cytophagia</taxon>
        <taxon>Cytophagales</taxon>
        <taxon>Spirosomataceae</taxon>
        <taxon>Nibrella</taxon>
    </lineage>
</organism>
<evidence type="ECO:0000313" key="5">
    <source>
        <dbReference type="EMBL" id="GAA4468420.1"/>
    </source>
</evidence>
<evidence type="ECO:0000256" key="4">
    <source>
        <dbReference type="RuleBase" id="RU361279"/>
    </source>
</evidence>
<dbReference type="RefSeq" id="WP_345248969.1">
    <property type="nucleotide sequence ID" value="NZ_BAABHD010000083.1"/>
</dbReference>
<keyword evidence="6" id="KW-1185">Reference proteome</keyword>
<evidence type="ECO:0000256" key="1">
    <source>
        <dbReference type="ARBA" id="ARBA00010638"/>
    </source>
</evidence>
<comment type="similarity">
    <text evidence="1 4">Belongs to the 5-formyltetrahydrofolate cyclo-ligase family.</text>
</comment>
<evidence type="ECO:0000313" key="6">
    <source>
        <dbReference type="Proteomes" id="UP001501175"/>
    </source>
</evidence>
<comment type="catalytic activity">
    <reaction evidence="4">
        <text>(6S)-5-formyl-5,6,7,8-tetrahydrofolate + ATP = (6R)-5,10-methenyltetrahydrofolate + ADP + phosphate</text>
        <dbReference type="Rhea" id="RHEA:10488"/>
        <dbReference type="ChEBI" id="CHEBI:30616"/>
        <dbReference type="ChEBI" id="CHEBI:43474"/>
        <dbReference type="ChEBI" id="CHEBI:57455"/>
        <dbReference type="ChEBI" id="CHEBI:57457"/>
        <dbReference type="ChEBI" id="CHEBI:456216"/>
        <dbReference type="EC" id="6.3.3.2"/>
    </reaction>
</comment>
<comment type="caution">
    <text evidence="5">The sequence shown here is derived from an EMBL/GenBank/DDBJ whole genome shotgun (WGS) entry which is preliminary data.</text>
</comment>
<reference evidence="6" key="1">
    <citation type="journal article" date="2019" name="Int. J. Syst. Evol. Microbiol.">
        <title>The Global Catalogue of Microorganisms (GCM) 10K type strain sequencing project: providing services to taxonomists for standard genome sequencing and annotation.</title>
        <authorList>
            <consortium name="The Broad Institute Genomics Platform"/>
            <consortium name="The Broad Institute Genome Sequencing Center for Infectious Disease"/>
            <person name="Wu L."/>
            <person name="Ma J."/>
        </authorList>
    </citation>
    <scope>NUCLEOTIDE SEQUENCE [LARGE SCALE GENOMIC DNA]</scope>
    <source>
        <strain evidence="6">JCM 17927</strain>
    </source>
</reference>
<evidence type="ECO:0000256" key="3">
    <source>
        <dbReference type="ARBA" id="ARBA00022840"/>
    </source>
</evidence>
<dbReference type="InterPro" id="IPR037171">
    <property type="entry name" value="NagB/RpiA_transferase-like"/>
</dbReference>